<dbReference type="InterPro" id="IPR052220">
    <property type="entry name" value="METTL25"/>
</dbReference>
<evidence type="ECO:0000259" key="2">
    <source>
        <dbReference type="Pfam" id="PF13679"/>
    </source>
</evidence>
<dbReference type="Gene3D" id="3.40.50.150">
    <property type="entry name" value="Vaccinia Virus protein VP39"/>
    <property type="match status" value="1"/>
</dbReference>
<dbReference type="InterPro" id="IPR025714">
    <property type="entry name" value="Methyltranfer_dom"/>
</dbReference>
<reference evidence="4" key="1">
    <citation type="submission" date="2025-08" db="UniProtKB">
        <authorList>
            <consortium name="RefSeq"/>
        </authorList>
    </citation>
    <scope>IDENTIFICATION</scope>
</reference>
<dbReference type="KEGG" id="aplc:110981072"/>
<evidence type="ECO:0000256" key="1">
    <source>
        <dbReference type="SAM" id="MobiDB-lite"/>
    </source>
</evidence>
<feature type="region of interest" description="Disordered" evidence="1">
    <location>
        <begin position="368"/>
        <end position="410"/>
    </location>
</feature>
<dbReference type="PANTHER" id="PTHR12496:SF9">
    <property type="entry name" value="METHYLTRANSFERASE-LIKE PROTEIN 25-RELATED"/>
    <property type="match status" value="1"/>
</dbReference>
<feature type="domain" description="Methyltransferase" evidence="2">
    <location>
        <begin position="146"/>
        <end position="231"/>
    </location>
</feature>
<dbReference type="Pfam" id="PF13679">
    <property type="entry name" value="Methyltransf_32"/>
    <property type="match status" value="2"/>
</dbReference>
<dbReference type="SUPFAM" id="SSF53335">
    <property type="entry name" value="S-adenosyl-L-methionine-dependent methyltransferases"/>
    <property type="match status" value="1"/>
</dbReference>
<dbReference type="OrthoDB" id="10258156at2759"/>
<dbReference type="CDD" id="cd02440">
    <property type="entry name" value="AdoMet_MTases"/>
    <property type="match status" value="1"/>
</dbReference>
<dbReference type="InterPro" id="IPR029063">
    <property type="entry name" value="SAM-dependent_MTases_sf"/>
</dbReference>
<sequence>MASAVNCANRQRVEETLEKFVSFVDRHQWVIIVNTVSFFTEKMWERIIVPHFGDVARQIIHLTEGEIARLPTGHLPRQNDKERELSAIHLFIEECLEHRLENTNVLCNVDGVLNELGSGKSQIQDKELSSLSTVKLVQPRALMNIKKSHEVKEMASFAAKLALIHEVQKVVDIGSGKGYLGQYLSLQCGLDVIGIDSSDSNTHGAIDRNCKLQKNWQGISRHSMNAQQNCSQLENPIEAFKEKFTTKTHKLKEIQKFVKCSDKMSDTSLKIDRCRSQALVNMHESNSQSEGSEVSASHMVNWSRISQSESAFDDVHQRLMNIQQSDSQSPATLTSNEASDISHEMRISKHLQMIDLFSDDDCPAEVNKPKCGYNQTNHNSDSDKKENNPATQEGWNSSSNNSPCHGNGNATMNGSRFYPVTAFVEPSTTLTSMVSQNVEEAEQDKEIPFMLVGLHTCGDLAPSTLRLFVHNDTARVLLNVGCCYQRLSEEFETEGWTILETKPELCGFPMSHFLRSKGTKINRPARMLASMAADRIATSQIVPAMGLFYRSVLQVLLQDHYRLPTRSENVGKLAPKCRSFLEYARKALKKLQFDDSKLSDAEICTYAERFQPYYYQLQALNQLRVALAPTIEGLFLLDRLCYLQEQTSIHSAALVRLFDPVTSPRCYAILATR</sequence>
<protein>
    <submittedName>
        <fullName evidence="4">Methyltransferase-like protein 25 isoform X1</fullName>
    </submittedName>
</protein>
<dbReference type="PANTHER" id="PTHR12496">
    <property type="entry name" value="CGI-41 METHYLTRANSFERASE"/>
    <property type="match status" value="1"/>
</dbReference>
<accession>A0A8B7YRF8</accession>
<feature type="domain" description="Methyltransferase" evidence="2">
    <location>
        <begin position="428"/>
        <end position="489"/>
    </location>
</feature>
<evidence type="ECO:0000313" key="4">
    <source>
        <dbReference type="RefSeq" id="XP_022093986.1"/>
    </source>
</evidence>
<gene>
    <name evidence="4" type="primary">LOC110981072</name>
</gene>
<keyword evidence="3" id="KW-1185">Reference proteome</keyword>
<evidence type="ECO:0000313" key="3">
    <source>
        <dbReference type="Proteomes" id="UP000694845"/>
    </source>
</evidence>
<dbReference type="Proteomes" id="UP000694845">
    <property type="component" value="Unplaced"/>
</dbReference>
<feature type="compositionally biased region" description="Polar residues" evidence="1">
    <location>
        <begin position="388"/>
        <end position="410"/>
    </location>
</feature>
<organism evidence="3 4">
    <name type="scientific">Acanthaster planci</name>
    <name type="common">Crown-of-thorns starfish</name>
    <dbReference type="NCBI Taxonomy" id="133434"/>
    <lineage>
        <taxon>Eukaryota</taxon>
        <taxon>Metazoa</taxon>
        <taxon>Echinodermata</taxon>
        <taxon>Eleutherozoa</taxon>
        <taxon>Asterozoa</taxon>
        <taxon>Asteroidea</taxon>
        <taxon>Valvatacea</taxon>
        <taxon>Valvatida</taxon>
        <taxon>Acanthasteridae</taxon>
        <taxon>Acanthaster</taxon>
    </lineage>
</organism>
<name>A0A8B7YRF8_ACAPL</name>
<dbReference type="RefSeq" id="XP_022093986.1">
    <property type="nucleotide sequence ID" value="XM_022238294.1"/>
</dbReference>
<dbReference type="OMA" id="YEEENVC"/>
<dbReference type="AlphaFoldDB" id="A0A8B7YRF8"/>
<proteinExistence type="predicted"/>
<dbReference type="GeneID" id="110981072"/>